<dbReference type="Gene3D" id="2.10.109.10">
    <property type="entry name" value="Umud Fragment, subunit A"/>
    <property type="match status" value="1"/>
</dbReference>
<reference evidence="3 4" key="2">
    <citation type="journal article" date="2012" name="Stand. Genomic Sci.">
        <title>Complete genome sequence of the aquatic bacterium Runella slithyformis type strain (LSU 4(T)).</title>
        <authorList>
            <person name="Copeland A."/>
            <person name="Zhang X."/>
            <person name="Misra M."/>
            <person name="Lapidus A."/>
            <person name="Nolan M."/>
            <person name="Lucas S."/>
            <person name="Deshpande S."/>
            <person name="Cheng J.F."/>
            <person name="Tapia R."/>
            <person name="Goodwin L.A."/>
            <person name="Pitluck S."/>
            <person name="Liolios K."/>
            <person name="Pagani I."/>
            <person name="Ivanova N."/>
            <person name="Mikhailova N."/>
            <person name="Pati A."/>
            <person name="Chen A."/>
            <person name="Palaniappan K."/>
            <person name="Land M."/>
            <person name="Hauser L."/>
            <person name="Pan C."/>
            <person name="Jeffries C.D."/>
            <person name="Detter J.C."/>
            <person name="Brambilla E.M."/>
            <person name="Rohde M."/>
            <person name="Djao O.D."/>
            <person name="Goker M."/>
            <person name="Sikorski J."/>
            <person name="Tindall B.J."/>
            <person name="Woyke T."/>
            <person name="Bristow J."/>
            <person name="Eisen J.A."/>
            <person name="Markowitz V."/>
            <person name="Hugenholtz P."/>
            <person name="Kyrpides N.C."/>
            <person name="Klenk H.P."/>
            <person name="Mavromatis K."/>
        </authorList>
    </citation>
    <scope>NUCLEOTIDE SEQUENCE [LARGE SCALE GENOMIC DNA]</scope>
    <source>
        <strain evidence="4">ATCC 29530 / DSM 19594 / LMG 11500 / NCIMB 11436 / LSU 4</strain>
    </source>
</reference>
<feature type="domain" description="HTH cro/C1-type" evidence="2">
    <location>
        <begin position="7"/>
        <end position="61"/>
    </location>
</feature>
<dbReference type="InterPro" id="IPR001387">
    <property type="entry name" value="Cro/C1-type_HTH"/>
</dbReference>
<keyword evidence="4" id="KW-1185">Reference proteome</keyword>
<dbReference type="Pfam" id="PF01381">
    <property type="entry name" value="HTH_3"/>
    <property type="match status" value="1"/>
</dbReference>
<dbReference type="PROSITE" id="PS50943">
    <property type="entry name" value="HTH_CROC1"/>
    <property type="match status" value="1"/>
</dbReference>
<reference evidence="4" key="1">
    <citation type="submission" date="2011-06" db="EMBL/GenBank/DDBJ databases">
        <title>The complete genome of chromosome of Runella slithyformis DSM 19594.</title>
        <authorList>
            <consortium name="US DOE Joint Genome Institute (JGI-PGF)"/>
            <person name="Lucas S."/>
            <person name="Han J."/>
            <person name="Lapidus A."/>
            <person name="Bruce D."/>
            <person name="Goodwin L."/>
            <person name="Pitluck S."/>
            <person name="Peters L."/>
            <person name="Kyrpides N."/>
            <person name="Mavromatis K."/>
            <person name="Ivanova N."/>
            <person name="Ovchinnikova G."/>
            <person name="Zhang X."/>
            <person name="Misra M."/>
            <person name="Detter J.C."/>
            <person name="Tapia R."/>
            <person name="Han C."/>
            <person name="Land M."/>
            <person name="Hauser L."/>
            <person name="Markowitz V."/>
            <person name="Cheng J.-F."/>
            <person name="Hugenholtz P."/>
            <person name="Woyke T."/>
            <person name="Wu D."/>
            <person name="Tindall B."/>
            <person name="Faehrich R."/>
            <person name="Brambilla E."/>
            <person name="Klenk H.-P."/>
            <person name="Eisen J.A."/>
        </authorList>
    </citation>
    <scope>NUCLEOTIDE SEQUENCE [LARGE SCALE GENOMIC DNA]</scope>
    <source>
        <strain evidence="4">ATCC 29530 / DSM 19594 / LMG 11500 / NCIMB 11436 / LSU 4</strain>
    </source>
</reference>
<name>A0A7U3ZQ72_RUNSL</name>
<dbReference type="InterPro" id="IPR036286">
    <property type="entry name" value="LexA/Signal_pep-like_sf"/>
</dbReference>
<dbReference type="CDD" id="cd00093">
    <property type="entry name" value="HTH_XRE"/>
    <property type="match status" value="1"/>
</dbReference>
<dbReference type="EMBL" id="CP002859">
    <property type="protein sequence ID" value="AEI51293.1"/>
    <property type="molecule type" value="Genomic_DNA"/>
</dbReference>
<dbReference type="SUPFAM" id="SSF51306">
    <property type="entry name" value="LexA/Signal peptidase"/>
    <property type="match status" value="1"/>
</dbReference>
<dbReference type="Gene3D" id="1.10.260.40">
    <property type="entry name" value="lambda repressor-like DNA-binding domains"/>
    <property type="match status" value="1"/>
</dbReference>
<dbReference type="CDD" id="cd06529">
    <property type="entry name" value="S24_LexA-like"/>
    <property type="match status" value="1"/>
</dbReference>
<dbReference type="Proteomes" id="UP000000493">
    <property type="component" value="Chromosome"/>
</dbReference>
<dbReference type="AlphaFoldDB" id="A0A7U3ZQ72"/>
<dbReference type="InterPro" id="IPR039418">
    <property type="entry name" value="LexA-like"/>
</dbReference>
<evidence type="ECO:0000256" key="1">
    <source>
        <dbReference type="ARBA" id="ARBA00023125"/>
    </source>
</evidence>
<dbReference type="RefSeq" id="WP_013930576.1">
    <property type="nucleotide sequence ID" value="NC_015703.1"/>
</dbReference>
<proteinExistence type="predicted"/>
<evidence type="ECO:0000313" key="4">
    <source>
        <dbReference type="Proteomes" id="UP000000493"/>
    </source>
</evidence>
<evidence type="ECO:0000259" key="2">
    <source>
        <dbReference type="PROSITE" id="PS50943"/>
    </source>
</evidence>
<gene>
    <name evidence="3" type="ordered locus">Runsl_4984</name>
</gene>
<dbReference type="KEGG" id="rsi:Runsl_4984"/>
<accession>A0A7U3ZQ72</accession>
<organism evidence="3 4">
    <name type="scientific">Runella slithyformis (strain ATCC 29530 / DSM 19594 / LMG 11500 / NCIMB 11436 / LSU 4)</name>
    <dbReference type="NCBI Taxonomy" id="761193"/>
    <lineage>
        <taxon>Bacteria</taxon>
        <taxon>Pseudomonadati</taxon>
        <taxon>Bacteroidota</taxon>
        <taxon>Cytophagia</taxon>
        <taxon>Cytophagales</taxon>
        <taxon>Spirosomataceae</taxon>
        <taxon>Runella</taxon>
    </lineage>
</organism>
<sequence length="273" mass="30778">MYVSCNLIFLRNREKKSQNEIADAVGIGRGSYSQYERGRSMPPMDVLVRLADLFHLSLDTLVRKNLAVLRSSELEELFNASVQSAKGIHLRILPISVGIDNKDNVEVVPKKARAGYIGGGHGDVGFISELTRFRLPILPENRKYRMFQIEGDSMYPIPDGAYILGSYVQNWFSVKENKSYIFITAEDIVFKTVTAVPNVKAADPAFILSSLNSLYAPYRVKLEEVLEIWEFTLFMSTDVPEGESDVQFGEVLNEIRGLKREFLTLKLDITAGK</sequence>
<dbReference type="InterPro" id="IPR010982">
    <property type="entry name" value="Lambda_DNA-bd_dom_sf"/>
</dbReference>
<dbReference type="PANTHER" id="PTHR46558:SF11">
    <property type="entry name" value="HTH-TYPE TRANSCRIPTIONAL REGULATOR XRE"/>
    <property type="match status" value="1"/>
</dbReference>
<dbReference type="GO" id="GO:0003677">
    <property type="term" value="F:DNA binding"/>
    <property type="evidence" value="ECO:0007669"/>
    <property type="project" value="UniProtKB-KW"/>
</dbReference>
<dbReference type="SUPFAM" id="SSF47413">
    <property type="entry name" value="lambda repressor-like DNA-binding domains"/>
    <property type="match status" value="1"/>
</dbReference>
<keyword evidence="1" id="KW-0238">DNA-binding</keyword>
<dbReference type="PANTHER" id="PTHR46558">
    <property type="entry name" value="TRACRIPTIONAL REGULATORY PROTEIN-RELATED-RELATED"/>
    <property type="match status" value="1"/>
</dbReference>
<protein>
    <submittedName>
        <fullName evidence="3">Helix-turn-helix domain protein</fullName>
    </submittedName>
</protein>
<dbReference type="SMART" id="SM00530">
    <property type="entry name" value="HTH_XRE"/>
    <property type="match status" value="1"/>
</dbReference>
<evidence type="ECO:0000313" key="3">
    <source>
        <dbReference type="EMBL" id="AEI51293.1"/>
    </source>
</evidence>